<dbReference type="AlphaFoldDB" id="A0A1C1CVB8"/>
<feature type="transmembrane region" description="Helical" evidence="6">
    <location>
        <begin position="183"/>
        <end position="199"/>
    </location>
</feature>
<protein>
    <submittedName>
        <fullName evidence="7">Integral membrane protein, Mpv17/PMP22 family</fullName>
    </submittedName>
</protein>
<dbReference type="GO" id="GO:0005778">
    <property type="term" value="C:peroxisomal membrane"/>
    <property type="evidence" value="ECO:0007669"/>
    <property type="project" value="TreeGrafter"/>
</dbReference>
<evidence type="ECO:0000256" key="6">
    <source>
        <dbReference type="RuleBase" id="RU363053"/>
    </source>
</evidence>
<evidence type="ECO:0000256" key="4">
    <source>
        <dbReference type="ARBA" id="ARBA00022989"/>
    </source>
</evidence>
<organism evidence="7 8">
    <name type="scientific">Cladophialophora carrionii</name>
    <dbReference type="NCBI Taxonomy" id="86049"/>
    <lineage>
        <taxon>Eukaryota</taxon>
        <taxon>Fungi</taxon>
        <taxon>Dikarya</taxon>
        <taxon>Ascomycota</taxon>
        <taxon>Pezizomycotina</taxon>
        <taxon>Eurotiomycetes</taxon>
        <taxon>Chaetothyriomycetidae</taxon>
        <taxon>Chaetothyriales</taxon>
        <taxon>Herpotrichiellaceae</taxon>
        <taxon>Cladophialophora</taxon>
    </lineage>
</organism>
<dbReference type="Pfam" id="PF04117">
    <property type="entry name" value="Mpv17_PMP22"/>
    <property type="match status" value="1"/>
</dbReference>
<name>A0A1C1CVB8_9EURO</name>
<dbReference type="STRING" id="86049.A0A1C1CVB8"/>
<evidence type="ECO:0000256" key="5">
    <source>
        <dbReference type="ARBA" id="ARBA00023136"/>
    </source>
</evidence>
<dbReference type="PANTHER" id="PTHR11266">
    <property type="entry name" value="PEROXISOMAL MEMBRANE PROTEIN 2, PXMP2 MPV17"/>
    <property type="match status" value="1"/>
</dbReference>
<keyword evidence="3 6" id="KW-0812">Transmembrane</keyword>
<keyword evidence="5 6" id="KW-0472">Membrane</keyword>
<dbReference type="Proteomes" id="UP000094526">
    <property type="component" value="Unassembled WGS sequence"/>
</dbReference>
<proteinExistence type="inferred from homology"/>
<evidence type="ECO:0000313" key="7">
    <source>
        <dbReference type="EMBL" id="OCT52430.1"/>
    </source>
</evidence>
<dbReference type="VEuPathDB" id="FungiDB:G647_03829"/>
<dbReference type="eggNOG" id="KOG1944">
    <property type="taxonomic scope" value="Eukaryota"/>
</dbReference>
<feature type="transmembrane region" description="Helical" evidence="6">
    <location>
        <begin position="160"/>
        <end position="177"/>
    </location>
</feature>
<evidence type="ECO:0000256" key="3">
    <source>
        <dbReference type="ARBA" id="ARBA00022692"/>
    </source>
</evidence>
<dbReference type="EMBL" id="LGRB01000008">
    <property type="protein sequence ID" value="OCT52430.1"/>
    <property type="molecule type" value="Genomic_DNA"/>
</dbReference>
<evidence type="ECO:0000256" key="2">
    <source>
        <dbReference type="ARBA" id="ARBA00006824"/>
    </source>
</evidence>
<sequence length="202" mass="22204">MPKPSKPPPSSLKGPSSKLLRVTLEGAVMSAVSNSLAQGFNAYREGGSAIDPLAFIHFVILAIITTPPNYKWQLWLEETFPSNPKREGPAPTGKKEDDARVEDDKAALSITNTAAKFLLDQTLGAGFNTLWFIVMINLLRGKSFEHIATIVQNDFFPMLMAGYKFWPMVTLVNLVVVPFDQRMLVGGLAGLAWGMYVSLTQM</sequence>
<dbReference type="PANTHER" id="PTHR11266:SF80">
    <property type="entry name" value="PEROXISOMAL MEMBRANE PROTEIN 2"/>
    <property type="match status" value="1"/>
</dbReference>
<accession>A0A1C1CVB8</accession>
<dbReference type="VEuPathDB" id="FungiDB:CLCR_10792"/>
<evidence type="ECO:0000313" key="8">
    <source>
        <dbReference type="Proteomes" id="UP000094526"/>
    </source>
</evidence>
<keyword evidence="8" id="KW-1185">Reference proteome</keyword>
<reference evidence="8" key="1">
    <citation type="submission" date="2015-07" db="EMBL/GenBank/DDBJ databases">
        <authorList>
            <person name="Teixeira M.M."/>
            <person name="Souza R.C."/>
            <person name="Almeida L.G."/>
            <person name="Vicente V.A."/>
            <person name="de Hoog S."/>
            <person name="Bocca A.L."/>
            <person name="de Almeida S.R."/>
            <person name="Vasconcelos A.T."/>
            <person name="Felipe M.S."/>
        </authorList>
    </citation>
    <scope>NUCLEOTIDE SEQUENCE [LARGE SCALE GENOMIC DNA]</scope>
    <source>
        <strain evidence="8">KSF</strain>
    </source>
</reference>
<comment type="similarity">
    <text evidence="2 6">Belongs to the peroxisomal membrane protein PXMP2/4 family.</text>
</comment>
<dbReference type="OrthoDB" id="10267969at2759"/>
<comment type="subcellular location">
    <subcellularLocation>
        <location evidence="1">Membrane</location>
        <topology evidence="1">Multi-pass membrane protein</topology>
    </subcellularLocation>
</comment>
<dbReference type="InterPro" id="IPR007248">
    <property type="entry name" value="Mpv17_PMP22"/>
</dbReference>
<evidence type="ECO:0000256" key="1">
    <source>
        <dbReference type="ARBA" id="ARBA00004141"/>
    </source>
</evidence>
<keyword evidence="4 6" id="KW-1133">Transmembrane helix</keyword>
<gene>
    <name evidence="7" type="ORF">CLCR_10792</name>
</gene>
<comment type="caution">
    <text evidence="7">The sequence shown here is derived from an EMBL/GenBank/DDBJ whole genome shotgun (WGS) entry which is preliminary data.</text>
</comment>
<feature type="transmembrane region" description="Helical" evidence="6">
    <location>
        <begin position="122"/>
        <end position="139"/>
    </location>
</feature>